<gene>
    <name evidence="2" type="ORF">K443DRAFT_92334</name>
</gene>
<evidence type="ECO:0000256" key="1">
    <source>
        <dbReference type="SAM" id="MobiDB-lite"/>
    </source>
</evidence>
<name>A0A0C9WY88_9AGAR</name>
<dbReference type="AlphaFoldDB" id="A0A0C9WY88"/>
<keyword evidence="3" id="KW-1185">Reference proteome</keyword>
<dbReference type="Proteomes" id="UP000054477">
    <property type="component" value="Unassembled WGS sequence"/>
</dbReference>
<accession>A0A0C9WY88</accession>
<dbReference type="EMBL" id="KN838566">
    <property type="protein sequence ID" value="KIK04760.1"/>
    <property type="molecule type" value="Genomic_DNA"/>
</dbReference>
<feature type="region of interest" description="Disordered" evidence="1">
    <location>
        <begin position="24"/>
        <end position="78"/>
    </location>
</feature>
<organism evidence="2 3">
    <name type="scientific">Laccaria amethystina LaAM-08-1</name>
    <dbReference type="NCBI Taxonomy" id="1095629"/>
    <lineage>
        <taxon>Eukaryota</taxon>
        <taxon>Fungi</taxon>
        <taxon>Dikarya</taxon>
        <taxon>Basidiomycota</taxon>
        <taxon>Agaricomycotina</taxon>
        <taxon>Agaricomycetes</taxon>
        <taxon>Agaricomycetidae</taxon>
        <taxon>Agaricales</taxon>
        <taxon>Agaricineae</taxon>
        <taxon>Hydnangiaceae</taxon>
        <taxon>Laccaria</taxon>
    </lineage>
</organism>
<reference evidence="3" key="2">
    <citation type="submission" date="2015-01" db="EMBL/GenBank/DDBJ databases">
        <title>Evolutionary Origins and Diversification of the Mycorrhizal Mutualists.</title>
        <authorList>
            <consortium name="DOE Joint Genome Institute"/>
            <consortium name="Mycorrhizal Genomics Consortium"/>
            <person name="Kohler A."/>
            <person name="Kuo A."/>
            <person name="Nagy L.G."/>
            <person name="Floudas D."/>
            <person name="Copeland A."/>
            <person name="Barry K.W."/>
            <person name="Cichocki N."/>
            <person name="Veneault-Fourrey C."/>
            <person name="LaButti K."/>
            <person name="Lindquist E.A."/>
            <person name="Lipzen A."/>
            <person name="Lundell T."/>
            <person name="Morin E."/>
            <person name="Murat C."/>
            <person name="Riley R."/>
            <person name="Ohm R."/>
            <person name="Sun H."/>
            <person name="Tunlid A."/>
            <person name="Henrissat B."/>
            <person name="Grigoriev I.V."/>
            <person name="Hibbett D.S."/>
            <person name="Martin F."/>
        </authorList>
    </citation>
    <scope>NUCLEOTIDE SEQUENCE [LARGE SCALE GENOMIC DNA]</scope>
    <source>
        <strain evidence="3">LaAM-08-1</strain>
    </source>
</reference>
<dbReference type="HOGENOM" id="CLU_2050037_0_0_1"/>
<feature type="compositionally biased region" description="Polar residues" evidence="1">
    <location>
        <begin position="42"/>
        <end position="68"/>
    </location>
</feature>
<protein>
    <submittedName>
        <fullName evidence="2">Uncharacterized protein</fullName>
    </submittedName>
</protein>
<feature type="compositionally biased region" description="Basic and acidic residues" evidence="1">
    <location>
        <begin position="69"/>
        <end position="78"/>
    </location>
</feature>
<sequence>MLLCLLPSFPSPSLNVNVLTTLQSSPLIPHSPPAPTPRLEQPQGTQHGASPNVSFPTRSAPLSPTSFGRSHDPTGTEWKKKIEDEVREIGDLAWQISESDQQEIGADSTFVLTTLGTIGK</sequence>
<evidence type="ECO:0000313" key="3">
    <source>
        <dbReference type="Proteomes" id="UP000054477"/>
    </source>
</evidence>
<reference evidence="2 3" key="1">
    <citation type="submission" date="2014-04" db="EMBL/GenBank/DDBJ databases">
        <authorList>
            <consortium name="DOE Joint Genome Institute"/>
            <person name="Kuo A."/>
            <person name="Kohler A."/>
            <person name="Nagy L.G."/>
            <person name="Floudas D."/>
            <person name="Copeland A."/>
            <person name="Barry K.W."/>
            <person name="Cichocki N."/>
            <person name="Veneault-Fourrey C."/>
            <person name="LaButti K."/>
            <person name="Lindquist E.A."/>
            <person name="Lipzen A."/>
            <person name="Lundell T."/>
            <person name="Morin E."/>
            <person name="Murat C."/>
            <person name="Sun H."/>
            <person name="Tunlid A."/>
            <person name="Henrissat B."/>
            <person name="Grigoriev I.V."/>
            <person name="Hibbett D.S."/>
            <person name="Martin F."/>
            <person name="Nordberg H.P."/>
            <person name="Cantor M.N."/>
            <person name="Hua S.X."/>
        </authorList>
    </citation>
    <scope>NUCLEOTIDE SEQUENCE [LARGE SCALE GENOMIC DNA]</scope>
    <source>
        <strain evidence="2 3">LaAM-08-1</strain>
    </source>
</reference>
<proteinExistence type="predicted"/>
<evidence type="ECO:0000313" key="2">
    <source>
        <dbReference type="EMBL" id="KIK04760.1"/>
    </source>
</evidence>